<dbReference type="Gene3D" id="3.40.50.300">
    <property type="entry name" value="P-loop containing nucleotide triphosphate hydrolases"/>
    <property type="match status" value="2"/>
</dbReference>
<dbReference type="NCBIfam" id="NF041492">
    <property type="entry name" value="MobF"/>
    <property type="match status" value="1"/>
</dbReference>
<feature type="domain" description="TrwC relaxase" evidence="2">
    <location>
        <begin position="16"/>
        <end position="293"/>
    </location>
</feature>
<evidence type="ECO:0000259" key="2">
    <source>
        <dbReference type="Pfam" id="PF08751"/>
    </source>
</evidence>
<feature type="region of interest" description="Disordered" evidence="1">
    <location>
        <begin position="308"/>
        <end position="328"/>
    </location>
</feature>
<dbReference type="Pfam" id="PF13604">
    <property type="entry name" value="AAA_30"/>
    <property type="match status" value="1"/>
</dbReference>
<dbReference type="SUPFAM" id="SSF55464">
    <property type="entry name" value="Origin of replication-binding domain, RBD-like"/>
    <property type="match status" value="1"/>
</dbReference>
<protein>
    <submittedName>
        <fullName evidence="3">Conjugative relaxase domain-containing protein</fullName>
    </submittedName>
</protein>
<evidence type="ECO:0000256" key="1">
    <source>
        <dbReference type="SAM" id="MobiDB-lite"/>
    </source>
</evidence>
<dbReference type="InterPro" id="IPR027417">
    <property type="entry name" value="P-loop_NTPase"/>
</dbReference>
<gene>
    <name evidence="3" type="ORF">MPPM_5611</name>
</gene>
<dbReference type="InterPro" id="IPR014862">
    <property type="entry name" value="TrwC"/>
</dbReference>
<dbReference type="RefSeq" id="WP_096488136.1">
    <property type="nucleotide sequence ID" value="NZ_AP014814.1"/>
</dbReference>
<geneLocation type="plasmid" evidence="4">
    <name>pmppm05 dna</name>
</geneLocation>
<evidence type="ECO:0000313" key="3">
    <source>
        <dbReference type="EMBL" id="BAU94216.1"/>
    </source>
</evidence>
<dbReference type="OrthoDB" id="1826980at2"/>
<dbReference type="CDD" id="cd17933">
    <property type="entry name" value="DEXSc_RecD-like"/>
    <property type="match status" value="1"/>
</dbReference>
<accession>A0A160PLV4</accession>
<dbReference type="Gene3D" id="2.30.30.940">
    <property type="match status" value="1"/>
</dbReference>
<dbReference type="AlphaFoldDB" id="A0A160PLV4"/>
<dbReference type="Proteomes" id="UP000218288">
    <property type="component" value="Plasmid pMPPM05"/>
</dbReference>
<dbReference type="Pfam" id="PF08751">
    <property type="entry name" value="TrwC"/>
    <property type="match status" value="1"/>
</dbReference>
<organism evidence="3 4">
    <name type="scientific">Methylorubrum populi</name>
    <dbReference type="NCBI Taxonomy" id="223967"/>
    <lineage>
        <taxon>Bacteria</taxon>
        <taxon>Pseudomonadati</taxon>
        <taxon>Pseudomonadota</taxon>
        <taxon>Alphaproteobacteria</taxon>
        <taxon>Hyphomicrobiales</taxon>
        <taxon>Methylobacteriaceae</taxon>
        <taxon>Methylorubrum</taxon>
    </lineage>
</organism>
<dbReference type="SUPFAM" id="SSF52540">
    <property type="entry name" value="P-loop containing nucleoside triphosphate hydrolases"/>
    <property type="match status" value="2"/>
</dbReference>
<reference evidence="3 4" key="1">
    <citation type="journal article" date="2016" name="Genome Announc.">
        <title>Complete Genome Sequence of Methylobacterium populi P-1M, Isolated from Pink-Pigmented Household Biofilm.</title>
        <authorList>
            <person name="Morohoshi T."/>
            <person name="Ikeda T."/>
        </authorList>
    </citation>
    <scope>NUCLEOTIDE SEQUENCE [LARGE SCALE GENOMIC DNA]</scope>
    <source>
        <strain evidence="3 4">P-1M</strain>
        <plasmid evidence="4">Plasmid pmppm05 dna</plasmid>
    </source>
</reference>
<feature type="compositionally biased region" description="Basic and acidic residues" evidence="1">
    <location>
        <begin position="308"/>
        <end position="319"/>
    </location>
</feature>
<dbReference type="EMBL" id="AP014814">
    <property type="protein sequence ID" value="BAU94216.1"/>
    <property type="molecule type" value="Genomic_DNA"/>
</dbReference>
<sequence length="960" mass="102773">MTATLHALGCGASAGAYYTNDPYRETQNRDEYYAQDGGGRWWTQGAAVVRHGAPIVLESFRDLCAGVNPATGQPLVRGAGAGHRAGWDLTLTAPKTVSLLWAAGDAEARAQLEAIHAAAVEEALGFLCVEELVEVRLGAGGHRREAPAGLMAGRFDHYTSRAGDPNCHTHCVLINAAVSKDKKPRTLEPERLYRWQLVVGSAYRAALAERLVGELGLSLRPAGQGQFEIAGIPDAVIEAFSKRSAAIEARVGGDRAAASGAQKEVAALATRGAKADLPTGPALEARWRAEFTALAHDPWVAVRTAAREPAREHRAERAPEPAFDPPEIAGATPVARAASALLRHENVLTRRSLIERALDEAALQGHGLVAVRDELAELERSGQLVRLVQAEREACWTTPGIAAAEAALLRAADRPAAERVIPVPVVDAVLAIAAPLAEEQKAALREVSGAAAVSVLEAGAGTGKTTTAKVLVEIARRSGLRVIGLAPSWVAADELGVSTGIPAQAIAKWRHDQAREAGAGLGPDTLVLVDEAGMVGTKDLAEILSAAEAGGARVVLMGDRRQLASVAGASALRAVNDVLGRHATLSEVRRQAVPWQRAASVLMARGEVEAGLRAYARHGCIELVAGAPAVQARALALWSEARARHGTDAVLMVTRRNRDAAELNRGARALLRAEGDLTGPDVEVMARDRENRSRALSLAVGDRVRFGESLSQHGIRNGTRATVEAIGAAAGGELRLRVRLEDGRRVEDAYAAFVPVRARRTAQAQSWPRISLGYAGTAYAVQGRTCEATIYSGFTAGDARELYVGLTRHRQEAHLVVERERVEAAVRVRQTDPRFTPSTAELHERLFVEARRYTEKVNVVDHVEDRAAFMRSGVITPPQAEMRLDLQSGFAAARALRRVLQEMSAVPRQALRQLARGVRHAERQVSPRVLRLVEDIRGSLPDVVTRERPGRSRSGPDYGR</sequence>
<proteinExistence type="predicted"/>
<name>A0A160PLV4_9HYPH</name>
<keyword evidence="3" id="KW-0614">Plasmid</keyword>
<evidence type="ECO:0000313" key="4">
    <source>
        <dbReference type="Proteomes" id="UP000218288"/>
    </source>
</evidence>